<feature type="compositionally biased region" description="Acidic residues" evidence="1">
    <location>
        <begin position="53"/>
        <end position="64"/>
    </location>
</feature>
<feature type="region of interest" description="Disordered" evidence="1">
    <location>
        <begin position="96"/>
        <end position="165"/>
    </location>
</feature>
<keyword evidence="4" id="KW-1185">Reference proteome</keyword>
<feature type="compositionally biased region" description="Low complexity" evidence="1">
    <location>
        <begin position="147"/>
        <end position="160"/>
    </location>
</feature>
<dbReference type="STRING" id="1081103.A0A0B2WMU0"/>
<keyword evidence="2" id="KW-0812">Transmembrane</keyword>
<dbReference type="HOGENOM" id="CLU_532177_0_0_1"/>
<feature type="transmembrane region" description="Helical" evidence="2">
    <location>
        <begin position="490"/>
        <end position="511"/>
    </location>
</feature>
<feature type="compositionally biased region" description="Polar residues" evidence="1">
    <location>
        <begin position="124"/>
        <end position="133"/>
    </location>
</feature>
<dbReference type="EMBL" id="AZHE01000037">
    <property type="protein sequence ID" value="KHN94320.1"/>
    <property type="molecule type" value="Genomic_DNA"/>
</dbReference>
<accession>A0A0B2WMU0</accession>
<name>A0A0B2WMU0_METAS</name>
<feature type="compositionally biased region" description="Acidic residues" evidence="1">
    <location>
        <begin position="137"/>
        <end position="146"/>
    </location>
</feature>
<dbReference type="RefSeq" id="XP_040675386.1">
    <property type="nucleotide sequence ID" value="XM_040826647.1"/>
</dbReference>
<gene>
    <name evidence="3" type="ORF">MAM_07849</name>
</gene>
<dbReference type="GeneID" id="63742304"/>
<reference evidence="3 4" key="1">
    <citation type="journal article" date="2014" name="Proc. Natl. Acad. Sci. U.S.A.">
        <title>Trajectory and genomic determinants of fungal-pathogen speciation and host adaptation.</title>
        <authorList>
            <person name="Hu X."/>
            <person name="Xiao G."/>
            <person name="Zheng P."/>
            <person name="Shang Y."/>
            <person name="Su Y."/>
            <person name="Zhang X."/>
            <person name="Liu X."/>
            <person name="Zhan S."/>
            <person name="St Leger R.J."/>
            <person name="Wang C."/>
        </authorList>
    </citation>
    <scope>NUCLEOTIDE SEQUENCE [LARGE SCALE GENOMIC DNA]</scope>
    <source>
        <strain evidence="3 4">ARSEF 1941</strain>
    </source>
</reference>
<sequence length="512" mass="55685">MQFRQLQENDTIRFGIPIQKGSETFPPCEVKVSLFHGSQDPKERPVVFRVPDSSDEEDGTSDVDEAVETSVSLIQNAGMTLDDPQKIGAIDLTSEEHTGLPDTDDPNVTIEVPELSTPGHQEPDNLQFQQPSISWPDEAEELEGNDDACSPPESASSSIFDSDDEDFSEIAATGGSVGMETEESADASHMDATLYLAEADIRDSLSPGLAPSHLRTSSGRGFDILPPLAVTQTAQPGDIHLPSLFDAIPSSSYHSLHFDKEVSAESLGAKSGKSEYFEAREHNRRICLGREENKENDFPTSFQQLDKAMESSIPPLQHTNILTTGLPHNCTSDLDTAALLASGEKFLRTPVAEFNAMPSKEDNLDDTSAYTFELSKRGAELVEKVQPRMMTDFTTWGEKDKPVPESRPEYSEEAPRTNQHSFKRKSDAISELLPNETEPNSSQTIGQTSTRLTGPASNAAQLAEVPQVELSSVDVADHRPAKRFRRVAEVVGYAALGGIAVMSALIATAPVL</sequence>
<keyword evidence="2" id="KW-0472">Membrane</keyword>
<comment type="caution">
    <text evidence="3">The sequence shown here is derived from an EMBL/GenBank/DDBJ whole genome shotgun (WGS) entry which is preliminary data.</text>
</comment>
<dbReference type="Proteomes" id="UP000030816">
    <property type="component" value="Unassembled WGS sequence"/>
</dbReference>
<evidence type="ECO:0000256" key="2">
    <source>
        <dbReference type="SAM" id="Phobius"/>
    </source>
</evidence>
<feature type="region of interest" description="Disordered" evidence="1">
    <location>
        <begin position="434"/>
        <end position="453"/>
    </location>
</feature>
<feature type="compositionally biased region" description="Basic and acidic residues" evidence="1">
    <location>
        <begin position="397"/>
        <end position="415"/>
    </location>
</feature>
<dbReference type="AlphaFoldDB" id="A0A0B2WMU0"/>
<evidence type="ECO:0000313" key="3">
    <source>
        <dbReference type="EMBL" id="KHN94320.1"/>
    </source>
</evidence>
<protein>
    <submittedName>
        <fullName evidence="3">Uncharacterized protein</fullName>
    </submittedName>
</protein>
<evidence type="ECO:0000313" key="4">
    <source>
        <dbReference type="Proteomes" id="UP000030816"/>
    </source>
</evidence>
<dbReference type="OrthoDB" id="4096268at2759"/>
<keyword evidence="2" id="KW-1133">Transmembrane helix</keyword>
<organism evidence="3 4">
    <name type="scientific">Metarhizium album (strain ARSEF 1941)</name>
    <dbReference type="NCBI Taxonomy" id="1081103"/>
    <lineage>
        <taxon>Eukaryota</taxon>
        <taxon>Fungi</taxon>
        <taxon>Dikarya</taxon>
        <taxon>Ascomycota</taxon>
        <taxon>Pezizomycotina</taxon>
        <taxon>Sordariomycetes</taxon>
        <taxon>Hypocreomycetidae</taxon>
        <taxon>Hypocreales</taxon>
        <taxon>Clavicipitaceae</taxon>
        <taxon>Metarhizium</taxon>
    </lineage>
</organism>
<feature type="region of interest" description="Disordered" evidence="1">
    <location>
        <begin position="44"/>
        <end position="64"/>
    </location>
</feature>
<proteinExistence type="predicted"/>
<feature type="compositionally biased region" description="Polar residues" evidence="1">
    <location>
        <begin position="437"/>
        <end position="453"/>
    </location>
</feature>
<feature type="region of interest" description="Disordered" evidence="1">
    <location>
        <begin position="392"/>
        <end position="424"/>
    </location>
</feature>
<evidence type="ECO:0000256" key="1">
    <source>
        <dbReference type="SAM" id="MobiDB-lite"/>
    </source>
</evidence>